<name>A0A2N0ZBQ8_9BACI</name>
<comment type="caution">
    <text evidence="1">The sequence shown here is derived from an EMBL/GenBank/DDBJ whole genome shotgun (WGS) entry which is preliminary data.</text>
</comment>
<evidence type="ECO:0000313" key="2">
    <source>
        <dbReference type="Proteomes" id="UP000233343"/>
    </source>
</evidence>
<reference evidence="1 2" key="1">
    <citation type="journal article" date="2010" name="Int. J. Syst. Evol. Microbiol.">
        <title>Bacillus horneckiae sp. nov., isolated from a spacecraft-assembly clean room.</title>
        <authorList>
            <person name="Vaishampayan P."/>
            <person name="Probst A."/>
            <person name="Krishnamurthi S."/>
            <person name="Ghosh S."/>
            <person name="Osman S."/>
            <person name="McDowall A."/>
            <person name="Ruckmani A."/>
            <person name="Mayilraj S."/>
            <person name="Venkateswaran K."/>
        </authorList>
    </citation>
    <scope>NUCLEOTIDE SEQUENCE [LARGE SCALE GENOMIC DNA]</scope>
    <source>
        <strain evidence="2">1PO1SC</strain>
    </source>
</reference>
<dbReference type="SUPFAM" id="SSF160713">
    <property type="entry name" value="YqaI-like"/>
    <property type="match status" value="1"/>
</dbReference>
<dbReference type="RefSeq" id="WP_066196499.1">
    <property type="nucleotide sequence ID" value="NZ_JARMMB010000043.1"/>
</dbReference>
<dbReference type="Pfam" id="PF09466">
    <property type="entry name" value="Yqai"/>
    <property type="match status" value="1"/>
</dbReference>
<dbReference type="AlphaFoldDB" id="A0A2N0ZBQ8"/>
<dbReference type="InterPro" id="IPR018474">
    <property type="entry name" value="Uncharacterised_Yqai"/>
</dbReference>
<protein>
    <submittedName>
        <fullName evidence="1">Uncharacterized protein</fullName>
    </submittedName>
</protein>
<gene>
    <name evidence="1" type="ORF">CWS20_21175</name>
</gene>
<keyword evidence="2" id="KW-1185">Reference proteome</keyword>
<dbReference type="EMBL" id="PISD01000053">
    <property type="protein sequence ID" value="PKG26961.1"/>
    <property type="molecule type" value="Genomic_DNA"/>
</dbReference>
<evidence type="ECO:0000313" key="1">
    <source>
        <dbReference type="EMBL" id="PKG26961.1"/>
    </source>
</evidence>
<accession>A0A2N0ZBQ8</accession>
<dbReference type="Proteomes" id="UP000233343">
    <property type="component" value="Unassembled WGS sequence"/>
</dbReference>
<sequence length="62" mass="7333">MEHPLVTQIERTGYPNMIEQPEHIGIDFFGDEILDGDEFVEYEDELILIDNLNRYLVEEMGF</sequence>
<dbReference type="InterPro" id="IPR023118">
    <property type="entry name" value="YqaI_dom_sf"/>
</dbReference>
<proteinExistence type="predicted"/>
<dbReference type="Gene3D" id="3.30.40.30">
    <property type="entry name" value="YqaI domain"/>
    <property type="match status" value="1"/>
</dbReference>
<organism evidence="1 2">
    <name type="scientific">Cytobacillus horneckiae</name>
    <dbReference type="NCBI Taxonomy" id="549687"/>
    <lineage>
        <taxon>Bacteria</taxon>
        <taxon>Bacillati</taxon>
        <taxon>Bacillota</taxon>
        <taxon>Bacilli</taxon>
        <taxon>Bacillales</taxon>
        <taxon>Bacillaceae</taxon>
        <taxon>Cytobacillus</taxon>
    </lineage>
</organism>